<dbReference type="PANTHER" id="PTHR11795:SF451">
    <property type="entry name" value="ABC TRANSPORTER PERMEASE PROTEIN"/>
    <property type="match status" value="1"/>
</dbReference>
<keyword evidence="4 9" id="KW-0812">Transmembrane</keyword>
<evidence type="ECO:0000256" key="3">
    <source>
        <dbReference type="ARBA" id="ARBA00022475"/>
    </source>
</evidence>
<dbReference type="CDD" id="cd06582">
    <property type="entry name" value="TM_PBP1_LivH_like"/>
    <property type="match status" value="1"/>
</dbReference>
<keyword evidence="5" id="KW-0029">Amino-acid transport</keyword>
<evidence type="ECO:0000256" key="6">
    <source>
        <dbReference type="ARBA" id="ARBA00022989"/>
    </source>
</evidence>
<comment type="similarity">
    <text evidence="8">Belongs to the binding-protein-dependent transport system permease family. LivHM subfamily.</text>
</comment>
<keyword evidence="7 9" id="KW-0472">Membrane</keyword>
<dbReference type="GO" id="GO:0022857">
    <property type="term" value="F:transmembrane transporter activity"/>
    <property type="evidence" value="ECO:0007669"/>
    <property type="project" value="InterPro"/>
</dbReference>
<reference evidence="10" key="1">
    <citation type="submission" date="2021-10" db="EMBL/GenBank/DDBJ databases">
        <title>The diversity and Nitrogen Metabolism of Culturable Nitrate-Utilizing Bacteria Within the Oxygen Minimum Zone of the Changjiang (Yangtze River)Estuary.</title>
        <authorList>
            <person name="Zhang D."/>
            <person name="Zheng J."/>
            <person name="Liu S."/>
            <person name="He W."/>
        </authorList>
    </citation>
    <scope>NUCLEOTIDE SEQUENCE</scope>
    <source>
        <strain evidence="10">FXH-223</strain>
    </source>
</reference>
<dbReference type="EMBL" id="JAJGNA010000038">
    <property type="protein sequence ID" value="MCC4310427.1"/>
    <property type="molecule type" value="Genomic_DNA"/>
</dbReference>
<comment type="caution">
    <text evidence="10">The sequence shown here is derived from an EMBL/GenBank/DDBJ whole genome shotgun (WGS) entry which is preliminary data.</text>
</comment>
<evidence type="ECO:0000256" key="1">
    <source>
        <dbReference type="ARBA" id="ARBA00004429"/>
    </source>
</evidence>
<dbReference type="RefSeq" id="WP_228235110.1">
    <property type="nucleotide sequence ID" value="NZ_JAJGNA010000038.1"/>
</dbReference>
<dbReference type="InterPro" id="IPR052157">
    <property type="entry name" value="BCAA_transport_permease"/>
</dbReference>
<feature type="transmembrane region" description="Helical" evidence="9">
    <location>
        <begin position="36"/>
        <end position="54"/>
    </location>
</feature>
<dbReference type="AlphaFoldDB" id="A0A9Q3YP36"/>
<keyword evidence="11" id="KW-1185">Reference proteome</keyword>
<dbReference type="GO" id="GO:0005886">
    <property type="term" value="C:plasma membrane"/>
    <property type="evidence" value="ECO:0007669"/>
    <property type="project" value="UniProtKB-SubCell"/>
</dbReference>
<keyword evidence="6 9" id="KW-1133">Transmembrane helix</keyword>
<evidence type="ECO:0000313" key="10">
    <source>
        <dbReference type="EMBL" id="MCC4310427.1"/>
    </source>
</evidence>
<feature type="transmembrane region" description="Helical" evidence="9">
    <location>
        <begin position="256"/>
        <end position="278"/>
    </location>
</feature>
<accession>A0A9Q3YP36</accession>
<comment type="subcellular location">
    <subcellularLocation>
        <location evidence="1">Cell inner membrane</location>
        <topology evidence="1">Multi-pass membrane protein</topology>
    </subcellularLocation>
</comment>
<organism evidence="10 11">
    <name type="scientific">Alloalcanivorax marinus</name>
    <dbReference type="NCBI Taxonomy" id="1177169"/>
    <lineage>
        <taxon>Bacteria</taxon>
        <taxon>Pseudomonadati</taxon>
        <taxon>Pseudomonadota</taxon>
        <taxon>Gammaproteobacteria</taxon>
        <taxon>Oceanospirillales</taxon>
        <taxon>Alcanivoracaceae</taxon>
        <taxon>Alloalcanivorax</taxon>
    </lineage>
</organism>
<dbReference type="Proteomes" id="UP001108027">
    <property type="component" value="Unassembled WGS sequence"/>
</dbReference>
<feature type="transmembrane region" description="Helical" evidence="9">
    <location>
        <begin position="133"/>
        <end position="158"/>
    </location>
</feature>
<evidence type="ECO:0000256" key="7">
    <source>
        <dbReference type="ARBA" id="ARBA00023136"/>
    </source>
</evidence>
<feature type="transmembrane region" description="Helical" evidence="9">
    <location>
        <begin position="60"/>
        <end position="79"/>
    </location>
</feature>
<gene>
    <name evidence="10" type="ORF">LL252_17810</name>
</gene>
<evidence type="ECO:0000256" key="5">
    <source>
        <dbReference type="ARBA" id="ARBA00022970"/>
    </source>
</evidence>
<keyword evidence="2" id="KW-0813">Transport</keyword>
<feature type="transmembrane region" description="Helical" evidence="9">
    <location>
        <begin position="91"/>
        <end position="113"/>
    </location>
</feature>
<feature type="transmembrane region" description="Helical" evidence="9">
    <location>
        <begin position="6"/>
        <end position="29"/>
    </location>
</feature>
<feature type="transmembrane region" description="Helical" evidence="9">
    <location>
        <begin position="222"/>
        <end position="249"/>
    </location>
</feature>
<name>A0A9Q3YP36_9GAMM</name>
<sequence length="293" mass="31255">MNTFLIQLIDGVAIGSIYGLIAMAIVLVFRATKVINVAQGEFAVLSTYFVWQMLQWGVNLYLAILIMLPVSFLLGMLVQRTIIRRTEGKEHLVSITVTIGMLLIINQAIGWVWSTDVRSFPSVFGDGNFVLAGVRVSAHTIGTIAVLLSTAALIHIFMVKTKLGLAMRSAAEHAQWSRLAGIPASSMFMVGWGFSLAVGALAGLLAAPTLFLEPNMLLGASLYAFAAAAIGGFDSLPGAVVGGITVGVIENLAGSYIEFIGSDLKIVVPLLLMFVVLLTRPSGLFGTREVNRV</sequence>
<evidence type="ECO:0000256" key="4">
    <source>
        <dbReference type="ARBA" id="ARBA00022692"/>
    </source>
</evidence>
<keyword evidence="3" id="KW-1003">Cell membrane</keyword>
<dbReference type="GO" id="GO:0006865">
    <property type="term" value="P:amino acid transport"/>
    <property type="evidence" value="ECO:0007669"/>
    <property type="project" value="UniProtKB-KW"/>
</dbReference>
<proteinExistence type="inferred from homology"/>
<evidence type="ECO:0000313" key="11">
    <source>
        <dbReference type="Proteomes" id="UP001108027"/>
    </source>
</evidence>
<dbReference type="Pfam" id="PF02653">
    <property type="entry name" value="BPD_transp_2"/>
    <property type="match status" value="1"/>
</dbReference>
<dbReference type="PANTHER" id="PTHR11795">
    <property type="entry name" value="BRANCHED-CHAIN AMINO ACID TRANSPORT SYSTEM PERMEASE PROTEIN LIVH"/>
    <property type="match status" value="1"/>
</dbReference>
<dbReference type="InterPro" id="IPR001851">
    <property type="entry name" value="ABC_transp_permease"/>
</dbReference>
<feature type="transmembrane region" description="Helical" evidence="9">
    <location>
        <begin position="179"/>
        <end position="202"/>
    </location>
</feature>
<protein>
    <submittedName>
        <fullName evidence="10">Branched-chain amino acid ABC transporter permease</fullName>
    </submittedName>
</protein>
<evidence type="ECO:0000256" key="9">
    <source>
        <dbReference type="SAM" id="Phobius"/>
    </source>
</evidence>
<evidence type="ECO:0000256" key="8">
    <source>
        <dbReference type="ARBA" id="ARBA00037998"/>
    </source>
</evidence>
<evidence type="ECO:0000256" key="2">
    <source>
        <dbReference type="ARBA" id="ARBA00022448"/>
    </source>
</evidence>